<evidence type="ECO:0000256" key="2">
    <source>
        <dbReference type="ARBA" id="ARBA00022741"/>
    </source>
</evidence>
<dbReference type="SUPFAM" id="SSF52540">
    <property type="entry name" value="P-loop containing nucleoside triphosphate hydrolases"/>
    <property type="match status" value="2"/>
</dbReference>
<keyword evidence="2" id="KW-0547">Nucleotide-binding</keyword>
<sequence>MPAAARAATRDTGATHRTHLAVEGVSHAFPDRRVLSDITFAAAPGDRIGLIGENGTGKSTLLRILAGELRPDRGTVFLPGSVGLLAQELPHPPGATLAAVLDEAQRAQLDGLAAIAALGERLAAHPEDPATAEAYAEALEAAERTDAWSAEAQRGEMLSGLGLGGISPQRAVGELSGGQRLRLALAALLLRAPHTLLLDEPSNHLDDASAAYLEGVLAGWPGIVIVASHDRALLDAVTTRILDLDPLPVPASVLADAAGAADAADAGGTEGTEGTEGTDHAAAAPPARPAHAGYETASTDDTGSGLGARMWGLGYSAARSARQAELERWRQRYAAELAERERLIHEIEVGAREVNRKHESKSEAKITRKFYADKDARVTARRARNARVRLDALERERVRRPPEPLRFGGFAGGGADAVRAPGPGAAPGTAAPLLRAEAVAVPGRLRETTLTIPPGHRLMLTGPNGAGKSTLLAILAGELRPHRGAVHRGAAAEAVRIGYLPQEVGFADPSLTAAAVFRTAVGEERADEVPLGSTGLLARRDLDRPVGALSVGQRRRLALAALVADPPPLLLLDEPSNHLSLTLVEELEAALGTFPGALVIATHDRWLRARWRGDVLALEPPG</sequence>
<keyword evidence="3" id="KW-0067">ATP-binding</keyword>
<dbReference type="Pfam" id="PF00005">
    <property type="entry name" value="ABC_tran"/>
    <property type="match status" value="2"/>
</dbReference>
<organism evidence="6 7">
    <name type="scientific">Leucobacter massiliensis</name>
    <dbReference type="NCBI Taxonomy" id="1686285"/>
    <lineage>
        <taxon>Bacteria</taxon>
        <taxon>Bacillati</taxon>
        <taxon>Actinomycetota</taxon>
        <taxon>Actinomycetes</taxon>
        <taxon>Micrococcales</taxon>
        <taxon>Microbacteriaceae</taxon>
        <taxon>Leucobacter</taxon>
    </lineage>
</organism>
<dbReference type="Proteomes" id="UP000238650">
    <property type="component" value="Unassembled WGS sequence"/>
</dbReference>
<accession>A0A2S9QPW8</accession>
<dbReference type="PANTHER" id="PTHR19211:SF6">
    <property type="entry name" value="BLL7188 PROTEIN"/>
    <property type="match status" value="1"/>
</dbReference>
<evidence type="ECO:0000256" key="4">
    <source>
        <dbReference type="SAM" id="MobiDB-lite"/>
    </source>
</evidence>
<dbReference type="PROSITE" id="PS00211">
    <property type="entry name" value="ABC_TRANSPORTER_1"/>
    <property type="match status" value="1"/>
</dbReference>
<evidence type="ECO:0000256" key="3">
    <source>
        <dbReference type="ARBA" id="ARBA00022840"/>
    </source>
</evidence>
<feature type="compositionally biased region" description="Low complexity" evidence="4">
    <location>
        <begin position="280"/>
        <end position="292"/>
    </location>
</feature>
<evidence type="ECO:0000259" key="5">
    <source>
        <dbReference type="PROSITE" id="PS50893"/>
    </source>
</evidence>
<feature type="domain" description="ABC transporter" evidence="5">
    <location>
        <begin position="20"/>
        <end position="271"/>
    </location>
</feature>
<comment type="caution">
    <text evidence="6">The sequence shown here is derived from an EMBL/GenBank/DDBJ whole genome shotgun (WGS) entry which is preliminary data.</text>
</comment>
<name>A0A2S9QPW8_9MICO</name>
<dbReference type="FunFam" id="3.40.50.300:FF:000011">
    <property type="entry name" value="Putative ABC transporter ATP-binding component"/>
    <property type="match status" value="1"/>
</dbReference>
<dbReference type="PROSITE" id="PS50893">
    <property type="entry name" value="ABC_TRANSPORTER_2"/>
    <property type="match status" value="2"/>
</dbReference>
<feature type="region of interest" description="Disordered" evidence="4">
    <location>
        <begin position="264"/>
        <end position="301"/>
    </location>
</feature>
<dbReference type="CDD" id="cd03221">
    <property type="entry name" value="ABCF_EF-3"/>
    <property type="match status" value="1"/>
</dbReference>
<gene>
    <name evidence="6" type="ORF">B4915_05930</name>
</gene>
<dbReference type="GO" id="GO:0016887">
    <property type="term" value="F:ATP hydrolysis activity"/>
    <property type="evidence" value="ECO:0007669"/>
    <property type="project" value="InterPro"/>
</dbReference>
<protein>
    <recommendedName>
        <fullName evidence="5">ABC transporter domain-containing protein</fullName>
    </recommendedName>
</protein>
<reference evidence="6 7" key="1">
    <citation type="journal article" date="2017" name="New Microbes New Infect">
        <title>Genome sequence of 'Leucobacter massiliensis' sp. nov. isolated from human pharynx after travel to the 2014 Hajj.</title>
        <authorList>
            <person name="Leangapichart T."/>
            <person name="Gautret P."/>
            <person name="Nguyen T.T."/>
            <person name="Armstrong N."/>
            <person name="Rolain J.M."/>
        </authorList>
    </citation>
    <scope>NUCLEOTIDE SEQUENCE [LARGE SCALE GENOMIC DNA]</scope>
    <source>
        <strain evidence="6 7">122RC15</strain>
    </source>
</reference>
<dbReference type="InterPro" id="IPR003593">
    <property type="entry name" value="AAA+_ATPase"/>
</dbReference>
<evidence type="ECO:0000313" key="6">
    <source>
        <dbReference type="EMBL" id="PRI11641.1"/>
    </source>
</evidence>
<dbReference type="OrthoDB" id="3239744at2"/>
<keyword evidence="7" id="KW-1185">Reference proteome</keyword>
<dbReference type="PANTHER" id="PTHR19211">
    <property type="entry name" value="ATP-BINDING TRANSPORT PROTEIN-RELATED"/>
    <property type="match status" value="1"/>
</dbReference>
<dbReference type="InterPro" id="IPR050611">
    <property type="entry name" value="ABCF"/>
</dbReference>
<feature type="domain" description="ABC transporter" evidence="5">
    <location>
        <begin position="428"/>
        <end position="622"/>
    </location>
</feature>
<proteinExistence type="predicted"/>
<keyword evidence="1" id="KW-0677">Repeat</keyword>
<dbReference type="EMBL" id="MWZD01000015">
    <property type="protein sequence ID" value="PRI11641.1"/>
    <property type="molecule type" value="Genomic_DNA"/>
</dbReference>
<dbReference type="SMART" id="SM00382">
    <property type="entry name" value="AAA"/>
    <property type="match status" value="2"/>
</dbReference>
<dbReference type="InterPro" id="IPR003439">
    <property type="entry name" value="ABC_transporter-like_ATP-bd"/>
</dbReference>
<dbReference type="InterPro" id="IPR027417">
    <property type="entry name" value="P-loop_NTPase"/>
</dbReference>
<dbReference type="GO" id="GO:0005524">
    <property type="term" value="F:ATP binding"/>
    <property type="evidence" value="ECO:0007669"/>
    <property type="project" value="UniProtKB-KW"/>
</dbReference>
<evidence type="ECO:0000256" key="1">
    <source>
        <dbReference type="ARBA" id="ARBA00022737"/>
    </source>
</evidence>
<evidence type="ECO:0000313" key="7">
    <source>
        <dbReference type="Proteomes" id="UP000238650"/>
    </source>
</evidence>
<dbReference type="AlphaFoldDB" id="A0A2S9QPW8"/>
<dbReference type="Gene3D" id="3.40.50.300">
    <property type="entry name" value="P-loop containing nucleotide triphosphate hydrolases"/>
    <property type="match status" value="2"/>
</dbReference>
<dbReference type="InterPro" id="IPR017871">
    <property type="entry name" value="ABC_transporter-like_CS"/>
</dbReference>